<name>A0ABV8FQC8_9ACTN</name>
<evidence type="ECO:0000256" key="1">
    <source>
        <dbReference type="SAM" id="MobiDB-lite"/>
    </source>
</evidence>
<feature type="region of interest" description="Disordered" evidence="1">
    <location>
        <begin position="1"/>
        <end position="20"/>
    </location>
</feature>
<accession>A0ABV8FQC8</accession>
<gene>
    <name evidence="2" type="ORF">ACFOVU_13155</name>
</gene>
<dbReference type="EMBL" id="JBHSBH010000008">
    <property type="protein sequence ID" value="MFC3996871.1"/>
    <property type="molecule type" value="Genomic_DNA"/>
</dbReference>
<dbReference type="InterPro" id="IPR043148">
    <property type="entry name" value="TagF_C"/>
</dbReference>
<proteinExistence type="predicted"/>
<organism evidence="2 3">
    <name type="scientific">Nocardiopsis sediminis</name>
    <dbReference type="NCBI Taxonomy" id="1778267"/>
    <lineage>
        <taxon>Bacteria</taxon>
        <taxon>Bacillati</taxon>
        <taxon>Actinomycetota</taxon>
        <taxon>Actinomycetes</taxon>
        <taxon>Streptosporangiales</taxon>
        <taxon>Nocardiopsidaceae</taxon>
        <taxon>Nocardiopsis</taxon>
    </lineage>
</organism>
<dbReference type="Gene3D" id="3.40.50.12580">
    <property type="match status" value="1"/>
</dbReference>
<dbReference type="SUPFAM" id="SSF53756">
    <property type="entry name" value="UDP-Glycosyltransferase/glycogen phosphorylase"/>
    <property type="match status" value="1"/>
</dbReference>
<reference evidence="3" key="1">
    <citation type="journal article" date="2019" name="Int. J. Syst. Evol. Microbiol.">
        <title>The Global Catalogue of Microorganisms (GCM) 10K type strain sequencing project: providing services to taxonomists for standard genome sequencing and annotation.</title>
        <authorList>
            <consortium name="The Broad Institute Genomics Platform"/>
            <consortium name="The Broad Institute Genome Sequencing Center for Infectious Disease"/>
            <person name="Wu L."/>
            <person name="Ma J."/>
        </authorList>
    </citation>
    <scope>NUCLEOTIDE SEQUENCE [LARGE SCALE GENOMIC DNA]</scope>
    <source>
        <strain evidence="3">TBRC 1826</strain>
    </source>
</reference>
<sequence>MAPLPGDSWTPGPFGLDGSTRNTWSPEKTVLVVVHHLTAANRLMGDVVPIIETSPSIQLVYTTPPGGAFSHSGAAYLRNRGDVVLPWHQATSLRFDLAVAASLGGLEHIHAPVLSLDHGAGPGKLLHRQDGDGPAAPREVVGMHTGGLIAYGRVIPAMIGVAHSHQKDLLARTVPPAAEVAEVVGDPAFDRLVAGADRRAEFRKALGVEEGQTLVVVSSTWRHNSLLGAHSDLPRRLAAELPADEYRVITAPHPASWVWHGHRQVRAWLGGPDGRGPDVIPPGEGWQAALVAADLVIGDHGSATYYAAAIGCPVLLGTFPTDDVPPGSHTALLGLTSPQLDHGAPLLPQVKGALSTHVPERTEWYRSQLTTAPGASAALLRSAMYRLLKLPEPDIPAQNPPIAVPRLLPPLIERDAG</sequence>
<evidence type="ECO:0000313" key="3">
    <source>
        <dbReference type="Proteomes" id="UP001595847"/>
    </source>
</evidence>
<protein>
    <submittedName>
        <fullName evidence="2">Uncharacterized protein</fullName>
    </submittedName>
</protein>
<evidence type="ECO:0000313" key="2">
    <source>
        <dbReference type="EMBL" id="MFC3996871.1"/>
    </source>
</evidence>
<comment type="caution">
    <text evidence="2">The sequence shown here is derived from an EMBL/GenBank/DDBJ whole genome shotgun (WGS) entry which is preliminary data.</text>
</comment>
<keyword evidence="3" id="KW-1185">Reference proteome</keyword>
<dbReference type="Proteomes" id="UP001595847">
    <property type="component" value="Unassembled WGS sequence"/>
</dbReference>
<dbReference type="RefSeq" id="WP_378533563.1">
    <property type="nucleotide sequence ID" value="NZ_JBHSBH010000008.1"/>
</dbReference>